<dbReference type="PROSITE" id="PS51186">
    <property type="entry name" value="GNAT"/>
    <property type="match status" value="1"/>
</dbReference>
<comment type="similarity">
    <text evidence="1">Belongs to the acetyltransferase family. RimI subfamily.</text>
</comment>
<dbReference type="PATRIC" id="fig|1206767.3.peg.266"/>
<dbReference type="Pfam" id="PF00583">
    <property type="entry name" value="Acetyltransf_1"/>
    <property type="match status" value="1"/>
</dbReference>
<feature type="compositionally biased region" description="Polar residues" evidence="5">
    <location>
        <begin position="1"/>
        <end position="13"/>
    </location>
</feature>
<evidence type="ECO:0000259" key="6">
    <source>
        <dbReference type="PROSITE" id="PS51186"/>
    </source>
</evidence>
<dbReference type="InterPro" id="IPR000182">
    <property type="entry name" value="GNAT_dom"/>
</dbReference>
<evidence type="ECO:0000313" key="7">
    <source>
        <dbReference type="EMBL" id="EKO40997.1"/>
    </source>
</evidence>
<dbReference type="Gene3D" id="3.40.630.30">
    <property type="match status" value="1"/>
</dbReference>
<evidence type="ECO:0000313" key="8">
    <source>
        <dbReference type="Proteomes" id="UP000006272"/>
    </source>
</evidence>
<keyword evidence="2" id="KW-0963">Cytoplasm</keyword>
<evidence type="ECO:0000256" key="3">
    <source>
        <dbReference type="ARBA" id="ARBA00022679"/>
    </source>
</evidence>
<dbReference type="SUPFAM" id="SSF55729">
    <property type="entry name" value="Acyl-CoA N-acyltransferases (Nat)"/>
    <property type="match status" value="1"/>
</dbReference>
<feature type="region of interest" description="Disordered" evidence="5">
    <location>
        <begin position="1"/>
        <end position="38"/>
    </location>
</feature>
<organism evidence="7 8">
    <name type="scientific">Solidesulfovibrio magneticus str. Maddingley MBC34</name>
    <dbReference type="NCBI Taxonomy" id="1206767"/>
    <lineage>
        <taxon>Bacteria</taxon>
        <taxon>Pseudomonadati</taxon>
        <taxon>Thermodesulfobacteriota</taxon>
        <taxon>Desulfovibrionia</taxon>
        <taxon>Desulfovibrionales</taxon>
        <taxon>Desulfovibrionaceae</taxon>
        <taxon>Solidesulfovibrio</taxon>
    </lineage>
</organism>
<gene>
    <name evidence="7" type="ORF">B193_0289</name>
</gene>
<proteinExistence type="inferred from homology"/>
<keyword evidence="4" id="KW-0012">Acyltransferase</keyword>
<dbReference type="NCBIfam" id="TIGR01575">
    <property type="entry name" value="rimI"/>
    <property type="match status" value="1"/>
</dbReference>
<accession>K6FR10</accession>
<dbReference type="CDD" id="cd04301">
    <property type="entry name" value="NAT_SF"/>
    <property type="match status" value="1"/>
</dbReference>
<dbReference type="InterPro" id="IPR006464">
    <property type="entry name" value="AcTrfase_RimI/Ard1"/>
</dbReference>
<evidence type="ECO:0000256" key="4">
    <source>
        <dbReference type="ARBA" id="ARBA00023315"/>
    </source>
</evidence>
<evidence type="ECO:0000256" key="1">
    <source>
        <dbReference type="ARBA" id="ARBA00005395"/>
    </source>
</evidence>
<name>K6FR10_9BACT</name>
<dbReference type="InterPro" id="IPR016181">
    <property type="entry name" value="Acyl_CoA_acyltransferase"/>
</dbReference>
<evidence type="ECO:0000256" key="5">
    <source>
        <dbReference type="SAM" id="MobiDB-lite"/>
    </source>
</evidence>
<dbReference type="InterPro" id="IPR050680">
    <property type="entry name" value="YpeA/RimI_acetyltransf"/>
</dbReference>
<dbReference type="PANTHER" id="PTHR43420">
    <property type="entry name" value="ACETYLTRANSFERASE"/>
    <property type="match status" value="1"/>
</dbReference>
<evidence type="ECO:0000256" key="2">
    <source>
        <dbReference type="ARBA" id="ARBA00022490"/>
    </source>
</evidence>
<keyword evidence="3 7" id="KW-0808">Transferase</keyword>
<dbReference type="GO" id="GO:0008080">
    <property type="term" value="F:N-acetyltransferase activity"/>
    <property type="evidence" value="ECO:0007669"/>
    <property type="project" value="InterPro"/>
</dbReference>
<dbReference type="Proteomes" id="UP000006272">
    <property type="component" value="Unassembled WGS sequence"/>
</dbReference>
<feature type="domain" description="N-acetyltransferase" evidence="6">
    <location>
        <begin position="33"/>
        <end position="177"/>
    </location>
</feature>
<protein>
    <submittedName>
        <fullName evidence="7">Ribosomal-protein-alanine acetyltransferase</fullName>
    </submittedName>
</protein>
<sequence>MQPDATSPASGAQTAGRAAPDEPLQQTGGPQSAAPEHLGASDAEALAALEGACFPDAWDASAFAAALARPHVRAYGIRDGDTLAAYGVFHFLGDEFEVINIAVAPARRGQRLGSRLFVHVLQQADKAGMLQGHLEVRAGNEPAKRLYLRHGFAVVGVRKRYYPDTGEDALVMRRTAGQGASANNNPISGTR</sequence>
<reference evidence="7 8" key="1">
    <citation type="submission" date="2012-07" db="EMBL/GenBank/DDBJ databases">
        <title>Draft genome sequence of Desulfovibrio magneticus str. Maddingley MBC34 obtained from a metagenomic sequence of a methanogenic enrichment isolated from coal-seam formation water in Victoria, Australia.</title>
        <authorList>
            <person name="Greenfield P."/>
            <person name="Hendry P."/>
            <person name="Li D."/>
            <person name="Rosewarne C.P."/>
            <person name="Tran-Dinh N."/>
            <person name="Elbourne L.D.H."/>
            <person name="Paulsen I.T."/>
            <person name="Midgley D.J."/>
        </authorList>
    </citation>
    <scope>NUCLEOTIDE SEQUENCE [LARGE SCALE GENOMIC DNA]</scope>
    <source>
        <strain evidence="8">Maddingley MBC34</strain>
    </source>
</reference>
<dbReference type="AlphaFoldDB" id="K6FR10"/>
<dbReference type="PANTHER" id="PTHR43420:SF44">
    <property type="entry name" value="ACETYLTRANSFERASE YPEA"/>
    <property type="match status" value="1"/>
</dbReference>
<dbReference type="EMBL" id="ALAO01000030">
    <property type="protein sequence ID" value="EKO40997.1"/>
    <property type="molecule type" value="Genomic_DNA"/>
</dbReference>
<comment type="caution">
    <text evidence="7">The sequence shown here is derived from an EMBL/GenBank/DDBJ whole genome shotgun (WGS) entry which is preliminary data.</text>
</comment>